<dbReference type="Pfam" id="PF07715">
    <property type="entry name" value="Plug"/>
    <property type="match status" value="1"/>
</dbReference>
<dbReference type="Gene3D" id="2.40.170.20">
    <property type="entry name" value="TonB-dependent receptor, beta-barrel domain"/>
    <property type="match status" value="1"/>
</dbReference>
<evidence type="ECO:0000259" key="10">
    <source>
        <dbReference type="Pfam" id="PF07715"/>
    </source>
</evidence>
<dbReference type="RefSeq" id="WP_377124790.1">
    <property type="nucleotide sequence ID" value="NZ_JBHUON010000005.1"/>
</dbReference>
<keyword evidence="4 8" id="KW-0812">Transmembrane</keyword>
<dbReference type="Gene3D" id="2.170.130.10">
    <property type="entry name" value="TonB-dependent receptor, plug domain"/>
    <property type="match status" value="1"/>
</dbReference>
<accession>A0ABW5XMY2</accession>
<evidence type="ECO:0000256" key="6">
    <source>
        <dbReference type="ARBA" id="ARBA00023136"/>
    </source>
</evidence>
<evidence type="ECO:0000259" key="11">
    <source>
        <dbReference type="Pfam" id="PF14905"/>
    </source>
</evidence>
<evidence type="ECO:0000256" key="3">
    <source>
        <dbReference type="ARBA" id="ARBA00022452"/>
    </source>
</evidence>
<feature type="domain" description="TonB-dependent receptor plug" evidence="10">
    <location>
        <begin position="134"/>
        <end position="221"/>
    </location>
</feature>
<dbReference type="PANTHER" id="PTHR30069:SF29">
    <property type="entry name" value="HEMOGLOBIN AND HEMOGLOBIN-HAPTOGLOBIN-BINDING PROTEIN 1-RELATED"/>
    <property type="match status" value="1"/>
</dbReference>
<dbReference type="SUPFAM" id="SSF49464">
    <property type="entry name" value="Carboxypeptidase regulatory domain-like"/>
    <property type="match status" value="1"/>
</dbReference>
<dbReference type="Gene3D" id="2.60.40.1120">
    <property type="entry name" value="Carboxypeptidase-like, regulatory domain"/>
    <property type="match status" value="1"/>
</dbReference>
<keyword evidence="5 9" id="KW-0732">Signal</keyword>
<proteinExistence type="inferred from homology"/>
<evidence type="ECO:0000313" key="12">
    <source>
        <dbReference type="EMBL" id="MFD2864351.1"/>
    </source>
</evidence>
<comment type="similarity">
    <text evidence="8">Belongs to the TonB-dependent receptor family.</text>
</comment>
<comment type="subcellular location">
    <subcellularLocation>
        <location evidence="1 8">Cell outer membrane</location>
        <topology evidence="1 8">Multi-pass membrane protein</topology>
    </subcellularLocation>
</comment>
<organism evidence="12 13">
    <name type="scientific">Mucilaginibacter antarcticus</name>
    <dbReference type="NCBI Taxonomy" id="1855725"/>
    <lineage>
        <taxon>Bacteria</taxon>
        <taxon>Pseudomonadati</taxon>
        <taxon>Bacteroidota</taxon>
        <taxon>Sphingobacteriia</taxon>
        <taxon>Sphingobacteriales</taxon>
        <taxon>Sphingobacteriaceae</taxon>
        <taxon>Mucilaginibacter</taxon>
    </lineage>
</organism>
<name>A0ABW5XMY2_9SPHI</name>
<evidence type="ECO:0000256" key="1">
    <source>
        <dbReference type="ARBA" id="ARBA00004571"/>
    </source>
</evidence>
<gene>
    <name evidence="12" type="ORF">ACFSYC_06585</name>
</gene>
<dbReference type="InterPro" id="IPR036942">
    <property type="entry name" value="Beta-barrel_TonB_sf"/>
</dbReference>
<dbReference type="PROSITE" id="PS52016">
    <property type="entry name" value="TONB_DEPENDENT_REC_3"/>
    <property type="match status" value="1"/>
</dbReference>
<dbReference type="PANTHER" id="PTHR30069">
    <property type="entry name" value="TONB-DEPENDENT OUTER MEMBRANE RECEPTOR"/>
    <property type="match status" value="1"/>
</dbReference>
<dbReference type="SUPFAM" id="SSF56935">
    <property type="entry name" value="Porins"/>
    <property type="match status" value="1"/>
</dbReference>
<evidence type="ECO:0000256" key="7">
    <source>
        <dbReference type="ARBA" id="ARBA00023237"/>
    </source>
</evidence>
<reference evidence="13" key="1">
    <citation type="journal article" date="2019" name="Int. J. Syst. Evol. Microbiol.">
        <title>The Global Catalogue of Microorganisms (GCM) 10K type strain sequencing project: providing services to taxonomists for standard genome sequencing and annotation.</title>
        <authorList>
            <consortium name="The Broad Institute Genomics Platform"/>
            <consortium name="The Broad Institute Genome Sequencing Center for Infectious Disease"/>
            <person name="Wu L."/>
            <person name="Ma J."/>
        </authorList>
    </citation>
    <scope>NUCLEOTIDE SEQUENCE [LARGE SCALE GENOMIC DNA]</scope>
    <source>
        <strain evidence="13">KCTC 52232</strain>
    </source>
</reference>
<dbReference type="InterPro" id="IPR037066">
    <property type="entry name" value="Plug_dom_sf"/>
</dbReference>
<evidence type="ECO:0000256" key="9">
    <source>
        <dbReference type="SAM" id="SignalP"/>
    </source>
</evidence>
<dbReference type="InterPro" id="IPR041700">
    <property type="entry name" value="OMP_b-brl_3"/>
</dbReference>
<evidence type="ECO:0000313" key="13">
    <source>
        <dbReference type="Proteomes" id="UP001597601"/>
    </source>
</evidence>
<dbReference type="Pfam" id="PF13620">
    <property type="entry name" value="CarboxypepD_reg"/>
    <property type="match status" value="1"/>
</dbReference>
<dbReference type="Pfam" id="PF14905">
    <property type="entry name" value="OMP_b-brl_3"/>
    <property type="match status" value="1"/>
</dbReference>
<keyword evidence="3 8" id="KW-1134">Transmembrane beta strand</keyword>
<evidence type="ECO:0000256" key="4">
    <source>
        <dbReference type="ARBA" id="ARBA00022692"/>
    </source>
</evidence>
<feature type="domain" description="Outer membrane protein beta-barrel" evidence="11">
    <location>
        <begin position="415"/>
        <end position="799"/>
    </location>
</feature>
<dbReference type="InterPro" id="IPR008969">
    <property type="entry name" value="CarboxyPept-like_regulatory"/>
</dbReference>
<feature type="signal peptide" evidence="9">
    <location>
        <begin position="1"/>
        <end position="21"/>
    </location>
</feature>
<dbReference type="InterPro" id="IPR012910">
    <property type="entry name" value="Plug_dom"/>
</dbReference>
<sequence>MRHPKLLTTLLLSAFSQLLFAQNGIVKGSITDQQTKQPVDYATISLLKTNDSAAVSGVVTKANGTYVITGVQPGSYLLKASFLGYRTGYSPAFEISNTKTAQVINVALIASQQLLNQVAVTGQQIKSLYKIDKQSYKAGQFESAKGGSAIDVLKNLPSVSVNGEGDISVRGSSGFLVLLNGKPVLTDAQTVLGQLPANAIDNIELVTAPSAKYDPDGRGGIINIITKKGANDGFTVAANAQGGLPATIDYGNARKPLRFGGDLTLNYKKDKWDISVGGNYNRNDNAGYREGDAFTTNAAAGTITRFPSVGERSFKKYNYAGRATINYTADANNSFSAGLFAGSRYQDRIADILYHNTTSNLATGALLKSNTYFNANTQTKQGNFTLANLDYTHTFQNKSTLTAGLLYEHADLYGNTKNRNLKYPNTADTIQYVYNPYKRPINGYRFKLDHSINLGKGKLESGYQLRYDTQEGQFDYLVTPPTAQPDIAKFSGSLRARNTINSVYSQYSGKASKLEYNAGLRYEYASRKVNISYDADPHLLNLSNLFPSASLLYSIKDTWKLKAGYSKRINRNSDLQLNPIPEREHSETYEVGDPDLLPEFIDLAELGINHTFSKGSFFATAYYQHIKNPIQRLNSFYADTILNRVFTNAGNARLWGMEAGASLQPLKWWSLYLGANVYNYHIYGDIKILNDAVTVNNQNWAYSINGNSTFQLNKTLSLQANVNYLSKRPTAQGEDSHFFVPNASVKKTLANGRWAVSAQWQNINIFNANKQRITTAGANFYTTTNYIYETNVFLINVTFNLNKFTSKLKLLNSEMSEKEF</sequence>
<evidence type="ECO:0000256" key="5">
    <source>
        <dbReference type="ARBA" id="ARBA00022729"/>
    </source>
</evidence>
<dbReference type="InterPro" id="IPR039426">
    <property type="entry name" value="TonB-dep_rcpt-like"/>
</dbReference>
<keyword evidence="6 8" id="KW-0472">Membrane</keyword>
<comment type="caution">
    <text evidence="12">The sequence shown here is derived from an EMBL/GenBank/DDBJ whole genome shotgun (WGS) entry which is preliminary data.</text>
</comment>
<evidence type="ECO:0000256" key="8">
    <source>
        <dbReference type="PROSITE-ProRule" id="PRU01360"/>
    </source>
</evidence>
<dbReference type="EMBL" id="JBHUON010000005">
    <property type="protein sequence ID" value="MFD2864351.1"/>
    <property type="molecule type" value="Genomic_DNA"/>
</dbReference>
<keyword evidence="13" id="KW-1185">Reference proteome</keyword>
<evidence type="ECO:0000256" key="2">
    <source>
        <dbReference type="ARBA" id="ARBA00022448"/>
    </source>
</evidence>
<keyword evidence="2 8" id="KW-0813">Transport</keyword>
<protein>
    <submittedName>
        <fullName evidence="12">TonB-dependent receptor domain-containing protein</fullName>
    </submittedName>
</protein>
<keyword evidence="7 8" id="KW-0998">Cell outer membrane</keyword>
<dbReference type="Proteomes" id="UP001597601">
    <property type="component" value="Unassembled WGS sequence"/>
</dbReference>
<keyword evidence="12" id="KW-0675">Receptor</keyword>
<feature type="chain" id="PRO_5045262091" evidence="9">
    <location>
        <begin position="22"/>
        <end position="820"/>
    </location>
</feature>